<protein>
    <recommendedName>
        <fullName evidence="4">mannitol 2-dehydrogenase</fullName>
        <ecNumber evidence="4">1.1.1.67</ecNumber>
    </recommendedName>
</protein>
<dbReference type="InterPro" id="IPR036291">
    <property type="entry name" value="NAD(P)-bd_dom_sf"/>
</dbReference>
<dbReference type="PANTHER" id="PTHR43362">
    <property type="entry name" value="MANNITOL DEHYDROGENASE DSF1-RELATED"/>
    <property type="match status" value="1"/>
</dbReference>
<evidence type="ECO:0000256" key="3">
    <source>
        <dbReference type="ARBA" id="ARBA00023027"/>
    </source>
</evidence>
<proteinExistence type="inferred from homology"/>
<dbReference type="eggNOG" id="ENOG502QT30">
    <property type="taxonomic scope" value="Eukaryota"/>
</dbReference>
<dbReference type="EMBL" id="KQ257463">
    <property type="protein sequence ID" value="KNC97715.1"/>
    <property type="molecule type" value="Genomic_DNA"/>
</dbReference>
<keyword evidence="10" id="KW-1185">Reference proteome</keyword>
<dbReference type="GeneID" id="27690415"/>
<dbReference type="EC" id="1.1.1.67" evidence="4"/>
<dbReference type="InterPro" id="IPR050988">
    <property type="entry name" value="Mannitol_DH/Oxidoreductase"/>
</dbReference>
<dbReference type="GO" id="GO:0019594">
    <property type="term" value="P:mannitol metabolic process"/>
    <property type="evidence" value="ECO:0007669"/>
    <property type="project" value="InterPro"/>
</dbReference>
<dbReference type="PROSITE" id="PS00974">
    <property type="entry name" value="MANNITOL_DHGENASE"/>
    <property type="match status" value="1"/>
</dbReference>
<evidence type="ECO:0000259" key="7">
    <source>
        <dbReference type="Pfam" id="PF01232"/>
    </source>
</evidence>
<dbReference type="VEuPathDB" id="FungiDB:SPPG_07177"/>
<dbReference type="InParanoid" id="A0A0L0H865"/>
<comment type="similarity">
    <text evidence="1">Belongs to the mannitol dehydrogenase family.</text>
</comment>
<evidence type="ECO:0000256" key="5">
    <source>
        <dbReference type="ARBA" id="ARBA00047733"/>
    </source>
</evidence>
<keyword evidence="3" id="KW-0520">NAD</keyword>
<dbReference type="InterPro" id="IPR013131">
    <property type="entry name" value="Mannitol_DH_N"/>
</dbReference>
<dbReference type="AlphaFoldDB" id="A0A0L0H865"/>
<dbReference type="InterPro" id="IPR013328">
    <property type="entry name" value="6PGD_dom2"/>
</dbReference>
<name>A0A0L0H865_SPIPD</name>
<dbReference type="GO" id="GO:0050086">
    <property type="term" value="F:mannitol 2-dehydrogenase activity"/>
    <property type="evidence" value="ECO:0007669"/>
    <property type="project" value="UniProtKB-EC"/>
</dbReference>
<dbReference type="STRING" id="645134.A0A0L0H865"/>
<feature type="domain" description="Mannitol dehydrogenase C-terminal" evidence="8">
    <location>
        <begin position="360"/>
        <end position="521"/>
    </location>
</feature>
<dbReference type="InterPro" id="IPR000669">
    <property type="entry name" value="Mannitol_DH"/>
</dbReference>
<feature type="region of interest" description="Disordered" evidence="6">
    <location>
        <begin position="1"/>
        <end position="28"/>
    </location>
</feature>
<gene>
    <name evidence="9" type="ORF">SPPG_07177</name>
</gene>
<evidence type="ECO:0000259" key="8">
    <source>
        <dbReference type="Pfam" id="PF08125"/>
    </source>
</evidence>
<feature type="domain" description="Mannitol dehydrogenase N-terminal" evidence="7">
    <location>
        <begin position="103"/>
        <end position="349"/>
    </location>
</feature>
<keyword evidence="2" id="KW-0560">Oxidoreductase</keyword>
<comment type="catalytic activity">
    <reaction evidence="5">
        <text>D-mannitol + NAD(+) = D-fructose + NADH + H(+)</text>
        <dbReference type="Rhea" id="RHEA:12084"/>
        <dbReference type="ChEBI" id="CHEBI:15378"/>
        <dbReference type="ChEBI" id="CHEBI:16899"/>
        <dbReference type="ChEBI" id="CHEBI:37721"/>
        <dbReference type="ChEBI" id="CHEBI:57540"/>
        <dbReference type="ChEBI" id="CHEBI:57945"/>
        <dbReference type="EC" id="1.1.1.67"/>
    </reaction>
</comment>
<dbReference type="InterPro" id="IPR013118">
    <property type="entry name" value="Mannitol_DH_C"/>
</dbReference>
<organism evidence="9 10">
    <name type="scientific">Spizellomyces punctatus (strain DAOM BR117)</name>
    <dbReference type="NCBI Taxonomy" id="645134"/>
    <lineage>
        <taxon>Eukaryota</taxon>
        <taxon>Fungi</taxon>
        <taxon>Fungi incertae sedis</taxon>
        <taxon>Chytridiomycota</taxon>
        <taxon>Chytridiomycota incertae sedis</taxon>
        <taxon>Chytridiomycetes</taxon>
        <taxon>Spizellomycetales</taxon>
        <taxon>Spizellomycetaceae</taxon>
        <taxon>Spizellomyces</taxon>
    </lineage>
</organism>
<feature type="compositionally biased region" description="Basic and acidic residues" evidence="6">
    <location>
        <begin position="7"/>
        <end position="28"/>
    </location>
</feature>
<evidence type="ECO:0000256" key="1">
    <source>
        <dbReference type="ARBA" id="ARBA00006541"/>
    </source>
</evidence>
<dbReference type="Proteomes" id="UP000053201">
    <property type="component" value="Unassembled WGS sequence"/>
</dbReference>
<evidence type="ECO:0000313" key="9">
    <source>
        <dbReference type="EMBL" id="KNC97715.1"/>
    </source>
</evidence>
<dbReference type="InterPro" id="IPR008927">
    <property type="entry name" value="6-PGluconate_DH-like_C_sf"/>
</dbReference>
<reference evidence="9 10" key="1">
    <citation type="submission" date="2009-08" db="EMBL/GenBank/DDBJ databases">
        <title>The Genome Sequence of Spizellomyces punctatus strain DAOM BR117.</title>
        <authorList>
            <consortium name="The Broad Institute Genome Sequencing Platform"/>
            <person name="Russ C."/>
            <person name="Cuomo C."/>
            <person name="Shea T."/>
            <person name="Young S.K."/>
            <person name="Zeng Q."/>
            <person name="Koehrsen M."/>
            <person name="Haas B."/>
            <person name="Borodovsky M."/>
            <person name="Guigo R."/>
            <person name="Alvarado L."/>
            <person name="Berlin A."/>
            <person name="Bochicchio J."/>
            <person name="Borenstein D."/>
            <person name="Chapman S."/>
            <person name="Chen Z."/>
            <person name="Engels R."/>
            <person name="Freedman E."/>
            <person name="Gellesch M."/>
            <person name="Goldberg J."/>
            <person name="Griggs A."/>
            <person name="Gujja S."/>
            <person name="Heiman D."/>
            <person name="Hepburn T."/>
            <person name="Howarth C."/>
            <person name="Jen D."/>
            <person name="Larson L."/>
            <person name="Lewis B."/>
            <person name="Mehta T."/>
            <person name="Park D."/>
            <person name="Pearson M."/>
            <person name="Roberts A."/>
            <person name="Saif S."/>
            <person name="Shenoy N."/>
            <person name="Sisk P."/>
            <person name="Stolte C."/>
            <person name="Sykes S."/>
            <person name="Thomson T."/>
            <person name="Walk T."/>
            <person name="White J."/>
            <person name="Yandava C."/>
            <person name="Burger G."/>
            <person name="Gray M.W."/>
            <person name="Holland P.W.H."/>
            <person name="King N."/>
            <person name="Lang F.B.F."/>
            <person name="Roger A.J."/>
            <person name="Ruiz-Trillo I."/>
            <person name="Lander E."/>
            <person name="Nusbaum C."/>
        </authorList>
    </citation>
    <scope>NUCLEOTIDE SEQUENCE [LARGE SCALE GENOMIC DNA]</scope>
    <source>
        <strain evidence="9 10">DAOM BR117</strain>
    </source>
</reference>
<evidence type="ECO:0000256" key="6">
    <source>
        <dbReference type="SAM" id="MobiDB-lite"/>
    </source>
</evidence>
<dbReference type="SUPFAM" id="SSF51735">
    <property type="entry name" value="NAD(P)-binding Rossmann-fold domains"/>
    <property type="match status" value="1"/>
</dbReference>
<dbReference type="Gene3D" id="3.40.50.720">
    <property type="entry name" value="NAD(P)-binding Rossmann-like Domain"/>
    <property type="match status" value="1"/>
</dbReference>
<dbReference type="OrthoDB" id="418169at2759"/>
<accession>A0A0L0H865</accession>
<evidence type="ECO:0000313" key="10">
    <source>
        <dbReference type="Proteomes" id="UP000053201"/>
    </source>
</evidence>
<dbReference type="Gene3D" id="1.10.1040.10">
    <property type="entry name" value="N-(1-d-carboxylethyl)-l-norvaline Dehydrogenase, domain 2"/>
    <property type="match status" value="1"/>
</dbReference>
<dbReference type="OMA" id="IVASWAR"/>
<dbReference type="SUPFAM" id="SSF48179">
    <property type="entry name" value="6-phosphogluconate dehydrogenase C-terminal domain-like"/>
    <property type="match status" value="1"/>
</dbReference>
<dbReference type="PANTHER" id="PTHR43362:SF1">
    <property type="entry name" value="MANNITOL DEHYDROGENASE 2-RELATED"/>
    <property type="match status" value="1"/>
</dbReference>
<sequence length="621" mass="69586">MAPAYRVQDKKLHRAAGDTEKHYERKSQVDPTLQKDFVRTKLDAARAILTELASRPNANRIKTGSAEDLVPKKPCYQLCRSTLHQLPATVKRPAYNPATVTPGILHIGTGNFALAHMASYVNDMLEHDQRWGIVATSIRSNKTISALRKQDGMYVLVVRENQNRSSSVLAPVVDTMFGPKDPRALISRMGEENIKMVTVTVTNKGYYLAEGGKLDVLHPDIIHDLAQPDRPKSIYGYLAAGLRLRAQTIKTPMTIMSLDNIEQNSSTMKKVFVEFLKLVDPELVSWVDDNVDFPVTLVDRITPEPTEAFRKDAHKEMGFDSTLTIGCESFRQLVVERGRFPETTPGWEKVGVQVVDSCAEYWQRKFYCLNAGHLIVATCGHRLGCKYIHDTMHKPTIARLLTKAQNEWCTFLSGKPAELKKYTECIRNRFSDASLNDTVRRVGARATSKISDRLLSSVERAMAATGNKTDVIRVPAFTMAVWLLNLSRTNESGVQFEADDAEYHKVHPIYTTAMGHLVACPKEATHLPMDATRGLLRSLASTLNEQRFNRLADVDAFVRTFSWSLFAIHRMGLEAAIETLLEATPALPASVKRVASTEAKREMWKKVHIGGKVKIVRELTV</sequence>
<evidence type="ECO:0000256" key="2">
    <source>
        <dbReference type="ARBA" id="ARBA00023002"/>
    </source>
</evidence>
<evidence type="ECO:0000256" key="4">
    <source>
        <dbReference type="ARBA" id="ARBA00038970"/>
    </source>
</evidence>
<dbReference type="Pfam" id="PF08125">
    <property type="entry name" value="Mannitol_dh_C"/>
    <property type="match status" value="1"/>
</dbReference>
<dbReference type="RefSeq" id="XP_016605755.1">
    <property type="nucleotide sequence ID" value="XM_016755350.1"/>
</dbReference>
<dbReference type="InterPro" id="IPR023027">
    <property type="entry name" value="Mannitol_DH_CS"/>
</dbReference>
<dbReference type="Pfam" id="PF01232">
    <property type="entry name" value="Mannitol_dh"/>
    <property type="match status" value="1"/>
</dbReference>
<dbReference type="PRINTS" id="PR00084">
    <property type="entry name" value="MTLDHDRGNASE"/>
</dbReference>